<dbReference type="AlphaFoldDB" id="A0A562SZE9"/>
<dbReference type="GO" id="GO:0006883">
    <property type="term" value="P:intracellular sodium ion homeostasis"/>
    <property type="evidence" value="ECO:0007669"/>
    <property type="project" value="TreeGrafter"/>
</dbReference>
<dbReference type="SUPFAM" id="SSF81653">
    <property type="entry name" value="Calcium ATPase, transduction domain A"/>
    <property type="match status" value="1"/>
</dbReference>
<evidence type="ECO:0000256" key="1">
    <source>
        <dbReference type="ARBA" id="ARBA00004651"/>
    </source>
</evidence>
<dbReference type="PRINTS" id="PR00120">
    <property type="entry name" value="HATPASE"/>
</dbReference>
<feature type="transmembrane region" description="Helical" evidence="12">
    <location>
        <begin position="279"/>
        <end position="300"/>
    </location>
</feature>
<dbReference type="SFLD" id="SFLDG00002">
    <property type="entry name" value="C1.7:_P-type_atpase_like"/>
    <property type="match status" value="1"/>
</dbReference>
<keyword evidence="6" id="KW-0547">Nucleotide-binding</keyword>
<dbReference type="Gene3D" id="3.40.50.1000">
    <property type="entry name" value="HAD superfamily/HAD-like"/>
    <property type="match status" value="1"/>
</dbReference>
<dbReference type="InterPro" id="IPR044492">
    <property type="entry name" value="P_typ_ATPase_HD_dom"/>
</dbReference>
<keyword evidence="9" id="KW-1278">Translocase</keyword>
<organism evidence="14 15">
    <name type="scientific">Chitinophaga japonensis</name>
    <name type="common">Flexibacter japonensis</name>
    <dbReference type="NCBI Taxonomy" id="104662"/>
    <lineage>
        <taxon>Bacteria</taxon>
        <taxon>Pseudomonadati</taxon>
        <taxon>Bacteroidota</taxon>
        <taxon>Chitinophagia</taxon>
        <taxon>Chitinophagales</taxon>
        <taxon>Chitinophagaceae</taxon>
        <taxon>Chitinophaga</taxon>
    </lineage>
</organism>
<protein>
    <submittedName>
        <fullName evidence="14">Ca2+-transporting ATPase</fullName>
    </submittedName>
</protein>
<evidence type="ECO:0000313" key="15">
    <source>
        <dbReference type="Proteomes" id="UP000316778"/>
    </source>
</evidence>
<dbReference type="Pfam" id="PF00690">
    <property type="entry name" value="Cation_ATPase_N"/>
    <property type="match status" value="1"/>
</dbReference>
<feature type="transmembrane region" description="Helical" evidence="12">
    <location>
        <begin position="797"/>
        <end position="815"/>
    </location>
</feature>
<dbReference type="InterPro" id="IPR036412">
    <property type="entry name" value="HAD-like_sf"/>
</dbReference>
<keyword evidence="10 12" id="KW-1133">Transmembrane helix</keyword>
<evidence type="ECO:0000256" key="11">
    <source>
        <dbReference type="ARBA" id="ARBA00023136"/>
    </source>
</evidence>
<dbReference type="NCBIfam" id="TIGR01494">
    <property type="entry name" value="ATPase_P-type"/>
    <property type="match status" value="2"/>
</dbReference>
<dbReference type="GO" id="GO:0005886">
    <property type="term" value="C:plasma membrane"/>
    <property type="evidence" value="ECO:0007669"/>
    <property type="project" value="UniProtKB-SubCell"/>
</dbReference>
<dbReference type="PRINTS" id="PR00119">
    <property type="entry name" value="CATATPASE"/>
</dbReference>
<dbReference type="SUPFAM" id="SSF81660">
    <property type="entry name" value="Metal cation-transporting ATPase, ATP-binding domain N"/>
    <property type="match status" value="1"/>
</dbReference>
<dbReference type="GO" id="GO:0005524">
    <property type="term" value="F:ATP binding"/>
    <property type="evidence" value="ECO:0007669"/>
    <property type="project" value="UniProtKB-KW"/>
</dbReference>
<feature type="transmembrane region" description="Helical" evidence="12">
    <location>
        <begin position="865"/>
        <end position="883"/>
    </location>
</feature>
<evidence type="ECO:0000256" key="6">
    <source>
        <dbReference type="ARBA" id="ARBA00022741"/>
    </source>
</evidence>
<dbReference type="SFLD" id="SFLDF00027">
    <property type="entry name" value="p-type_atpase"/>
    <property type="match status" value="1"/>
</dbReference>
<dbReference type="SMART" id="SM00831">
    <property type="entry name" value="Cation_ATPase_N"/>
    <property type="match status" value="1"/>
</dbReference>
<keyword evidence="5 12" id="KW-0812">Transmembrane</keyword>
<evidence type="ECO:0000313" key="14">
    <source>
        <dbReference type="EMBL" id="TWI86418.1"/>
    </source>
</evidence>
<reference evidence="14 15" key="1">
    <citation type="journal article" date="2013" name="Stand. Genomic Sci.">
        <title>Genomic Encyclopedia of Type Strains, Phase I: The one thousand microbial genomes (KMG-I) project.</title>
        <authorList>
            <person name="Kyrpides N.C."/>
            <person name="Woyke T."/>
            <person name="Eisen J.A."/>
            <person name="Garrity G."/>
            <person name="Lilburn T.G."/>
            <person name="Beck B.J."/>
            <person name="Whitman W.B."/>
            <person name="Hugenholtz P."/>
            <person name="Klenk H.P."/>
        </authorList>
    </citation>
    <scope>NUCLEOTIDE SEQUENCE [LARGE SCALE GENOMIC DNA]</scope>
    <source>
        <strain evidence="14 15">DSM 13484</strain>
    </source>
</reference>
<dbReference type="Pfam" id="PF00689">
    <property type="entry name" value="Cation_ATPase_C"/>
    <property type="match status" value="1"/>
</dbReference>
<dbReference type="PANTHER" id="PTHR43294:SF21">
    <property type="entry name" value="CATION TRANSPORTING ATPASE"/>
    <property type="match status" value="1"/>
</dbReference>
<dbReference type="FunFam" id="3.40.50.1000:FF:000083">
    <property type="entry name" value="Sodium/potassium-transporting ATPase subunit alpha"/>
    <property type="match status" value="1"/>
</dbReference>
<comment type="similarity">
    <text evidence="2">Belongs to the cation transport ATPase (P-type) (TC 3.A.3) family. Type IIA subfamily.</text>
</comment>
<dbReference type="GO" id="GO:1990573">
    <property type="term" value="P:potassium ion import across plasma membrane"/>
    <property type="evidence" value="ECO:0007669"/>
    <property type="project" value="TreeGrafter"/>
</dbReference>
<dbReference type="InterPro" id="IPR023298">
    <property type="entry name" value="ATPase_P-typ_TM_dom_sf"/>
</dbReference>
<dbReference type="GO" id="GO:0036376">
    <property type="term" value="P:sodium ion export across plasma membrane"/>
    <property type="evidence" value="ECO:0007669"/>
    <property type="project" value="TreeGrafter"/>
</dbReference>
<dbReference type="FunFam" id="2.70.150.10:FF:000160">
    <property type="entry name" value="Sarcoplasmic/endoplasmic reticulum calcium ATPase 1"/>
    <property type="match status" value="1"/>
</dbReference>
<feature type="transmembrane region" description="Helical" evidence="12">
    <location>
        <begin position="86"/>
        <end position="105"/>
    </location>
</feature>
<dbReference type="InterPro" id="IPR001757">
    <property type="entry name" value="P_typ_ATPase"/>
</dbReference>
<keyword evidence="8" id="KW-0460">Magnesium</keyword>
<dbReference type="SUPFAM" id="SSF81665">
    <property type="entry name" value="Calcium ATPase, transmembrane domain M"/>
    <property type="match status" value="1"/>
</dbReference>
<dbReference type="GO" id="GO:0030007">
    <property type="term" value="P:intracellular potassium ion homeostasis"/>
    <property type="evidence" value="ECO:0007669"/>
    <property type="project" value="TreeGrafter"/>
</dbReference>
<feature type="domain" description="Cation-transporting P-type ATPase N-terminal" evidence="13">
    <location>
        <begin position="8"/>
        <end position="82"/>
    </location>
</feature>
<evidence type="ECO:0000256" key="8">
    <source>
        <dbReference type="ARBA" id="ARBA00022842"/>
    </source>
</evidence>
<evidence type="ECO:0000256" key="5">
    <source>
        <dbReference type="ARBA" id="ARBA00022692"/>
    </source>
</evidence>
<accession>A0A562SZE9</accession>
<evidence type="ECO:0000256" key="7">
    <source>
        <dbReference type="ARBA" id="ARBA00022840"/>
    </source>
</evidence>
<dbReference type="Pfam" id="PF00122">
    <property type="entry name" value="E1-E2_ATPase"/>
    <property type="match status" value="1"/>
</dbReference>
<evidence type="ECO:0000256" key="3">
    <source>
        <dbReference type="ARBA" id="ARBA00022475"/>
    </source>
</evidence>
<dbReference type="EMBL" id="VLLG01000004">
    <property type="protein sequence ID" value="TWI86418.1"/>
    <property type="molecule type" value="Genomic_DNA"/>
</dbReference>
<dbReference type="Gene3D" id="3.40.1110.10">
    <property type="entry name" value="Calcium-transporting ATPase, cytoplasmic domain N"/>
    <property type="match status" value="1"/>
</dbReference>
<evidence type="ECO:0000256" key="9">
    <source>
        <dbReference type="ARBA" id="ARBA00022967"/>
    </source>
</evidence>
<dbReference type="InterPro" id="IPR008250">
    <property type="entry name" value="ATPase_P-typ_transduc_dom_A_sf"/>
</dbReference>
<dbReference type="InterPro" id="IPR018303">
    <property type="entry name" value="ATPase_P-typ_P_site"/>
</dbReference>
<dbReference type="RefSeq" id="WP_145716219.1">
    <property type="nucleotide sequence ID" value="NZ_BAAAFY010000005.1"/>
</dbReference>
<keyword evidence="15" id="KW-1185">Reference proteome</keyword>
<evidence type="ECO:0000256" key="2">
    <source>
        <dbReference type="ARBA" id="ARBA00005675"/>
    </source>
</evidence>
<dbReference type="GO" id="GO:0005391">
    <property type="term" value="F:P-type sodium:potassium-exchanging transporter activity"/>
    <property type="evidence" value="ECO:0007669"/>
    <property type="project" value="TreeGrafter"/>
</dbReference>
<gene>
    <name evidence="14" type="ORF">LX66_3675</name>
</gene>
<keyword evidence="7" id="KW-0067">ATP-binding</keyword>
<feature type="transmembrane region" description="Helical" evidence="12">
    <location>
        <begin position="691"/>
        <end position="712"/>
    </location>
</feature>
<dbReference type="InterPro" id="IPR004014">
    <property type="entry name" value="ATPase_P-typ_cation-transptr_N"/>
</dbReference>
<dbReference type="OrthoDB" id="9770315at2"/>
<evidence type="ECO:0000256" key="12">
    <source>
        <dbReference type="SAM" id="Phobius"/>
    </source>
</evidence>
<evidence type="ECO:0000259" key="13">
    <source>
        <dbReference type="SMART" id="SM00831"/>
    </source>
</evidence>
<dbReference type="InterPro" id="IPR006068">
    <property type="entry name" value="ATPase_P-typ_cation-transptr_C"/>
</dbReference>
<feature type="transmembrane region" description="Helical" evidence="12">
    <location>
        <begin position="62"/>
        <end position="80"/>
    </location>
</feature>
<comment type="subcellular location">
    <subcellularLocation>
        <location evidence="1">Cell membrane</location>
        <topology evidence="1">Multi-pass membrane protein</topology>
    </subcellularLocation>
</comment>
<dbReference type="InterPro" id="IPR059000">
    <property type="entry name" value="ATPase_P-type_domA"/>
</dbReference>
<dbReference type="InterPro" id="IPR050510">
    <property type="entry name" value="Cation_transp_ATPase_P-type"/>
</dbReference>
<dbReference type="SFLD" id="SFLDS00003">
    <property type="entry name" value="Haloacid_Dehalogenase"/>
    <property type="match status" value="1"/>
</dbReference>
<comment type="caution">
    <text evidence="14">The sequence shown here is derived from an EMBL/GenBank/DDBJ whole genome shotgun (WGS) entry which is preliminary data.</text>
</comment>
<dbReference type="PANTHER" id="PTHR43294">
    <property type="entry name" value="SODIUM/POTASSIUM-TRANSPORTING ATPASE SUBUNIT ALPHA"/>
    <property type="match status" value="1"/>
</dbReference>
<keyword evidence="11 12" id="KW-0472">Membrane</keyword>
<dbReference type="SUPFAM" id="SSF56784">
    <property type="entry name" value="HAD-like"/>
    <property type="match status" value="1"/>
</dbReference>
<feature type="transmembrane region" description="Helical" evidence="12">
    <location>
        <begin position="718"/>
        <end position="740"/>
    </location>
</feature>
<dbReference type="GO" id="GO:1902600">
    <property type="term" value="P:proton transmembrane transport"/>
    <property type="evidence" value="ECO:0007669"/>
    <property type="project" value="TreeGrafter"/>
</dbReference>
<feature type="transmembrane region" description="Helical" evidence="12">
    <location>
        <begin position="250"/>
        <end position="267"/>
    </location>
</feature>
<proteinExistence type="inferred from homology"/>
<name>A0A562SZE9_CHIJA</name>
<dbReference type="PROSITE" id="PS00154">
    <property type="entry name" value="ATPASE_E1_E2"/>
    <property type="match status" value="1"/>
</dbReference>
<dbReference type="Proteomes" id="UP000316778">
    <property type="component" value="Unassembled WGS sequence"/>
</dbReference>
<dbReference type="InterPro" id="IPR023214">
    <property type="entry name" value="HAD_sf"/>
</dbReference>
<evidence type="ECO:0000256" key="4">
    <source>
        <dbReference type="ARBA" id="ARBA00022553"/>
    </source>
</evidence>
<evidence type="ECO:0000256" key="10">
    <source>
        <dbReference type="ARBA" id="ARBA00022989"/>
    </source>
</evidence>
<keyword evidence="4" id="KW-0597">Phosphoprotein</keyword>
<dbReference type="GO" id="GO:0016887">
    <property type="term" value="F:ATP hydrolysis activity"/>
    <property type="evidence" value="ECO:0007669"/>
    <property type="project" value="InterPro"/>
</dbReference>
<sequence length="890" mass="97910">MEQAAQTPPYQSDINTVSQQWKTDAAKGISPEEAAQRLEQYGWNVIEATRGRSTWQILLHQLRSAVVYLLLAAAALSAFFQEWADAIAILLVIVVNTVIGFIMEYQAEHSMEALREMTQLRARVIRNGRTLEIPVEEIVPGDLLFLEAGDLAPADGRIVEASQLQVNESALTGESVPVEKNTQALEGKTPLAERHNMLFKGTYISNGNARMICTATGMQTELGHIATMVDEAAAGTTPLEKKLEGFSRRLMGITLIIVLVIFVAGILNRVALLDMLSTAIALAVAAIPEGLPIVATLALARGMLRMARHQVIVKRLSAVETLGATTVICTDKTGTLTENSLEVAALAMPPEQVLEKDPNKGQPLAESIPEEVREGGNYRYILDVAVLCNNASLAKQNGGWKESGDPLETSLLKFAWQTDMNVEEYRQRYPKEKEATFSSETRVMATLHKKDQGWFIAAKGATENLLEYCTQVLDKGEIKELTEPDKRKWLQRTEELAGHGLKPLAFAMREPEQPAEELLRELVFLGVTGFLDPPRKDVKQVIKECRSARIKVTMLTGDHPATARNIAEQLGIGEKEQDTVINGRDMKSYAQLPAEDKERWAQAAVFARVDPRQKLDLVSVLQERGQIVAMTGDGVNDAPALKKADIGIAMGIRGTQVSQEVADMVLKDDAFTSIVKAIEQGRVIFENIRRFIMFLLSCNLSELLVIGTAAALNLPFQLVALQILFINLITDVLPALALGVTEGSEAVMEKAPKNPEQPIIDRKRWIAIWSYSAVIAAAALGAAIMDAGTENEQAPNNVLFFTLIFSQLLHVLNMVSAKEPLFNNEIWKNKYIWLSIGVSSLLTLLTLFIPALSKVMHVGAMESRDWLLVAAFSVGGFVVVRVLKQVRLIL</sequence>
<dbReference type="InterPro" id="IPR023299">
    <property type="entry name" value="ATPase_P-typ_cyto_dom_N"/>
</dbReference>
<dbReference type="Pfam" id="PF13246">
    <property type="entry name" value="Cation_ATPase"/>
    <property type="match status" value="1"/>
</dbReference>
<keyword evidence="3" id="KW-1003">Cell membrane</keyword>
<dbReference type="Gene3D" id="2.70.150.10">
    <property type="entry name" value="Calcium-transporting ATPase, cytoplasmic transduction domain A"/>
    <property type="match status" value="1"/>
</dbReference>
<feature type="transmembrane region" description="Helical" evidence="12">
    <location>
        <begin position="765"/>
        <end position="785"/>
    </location>
</feature>
<feature type="transmembrane region" description="Helical" evidence="12">
    <location>
        <begin position="831"/>
        <end position="853"/>
    </location>
</feature>
<dbReference type="Gene3D" id="1.20.1110.10">
    <property type="entry name" value="Calcium-transporting ATPase, transmembrane domain"/>
    <property type="match status" value="1"/>
</dbReference>